<dbReference type="EMBL" id="JAJHJB010000002">
    <property type="protein sequence ID" value="MCC5464085.1"/>
    <property type="molecule type" value="Genomic_DNA"/>
</dbReference>
<protein>
    <submittedName>
        <fullName evidence="2">Glycosyltransferase</fullName>
    </submittedName>
</protein>
<dbReference type="InterPro" id="IPR029044">
    <property type="entry name" value="Nucleotide-diphossugar_trans"/>
</dbReference>
<evidence type="ECO:0000259" key="1">
    <source>
        <dbReference type="Pfam" id="PF00535"/>
    </source>
</evidence>
<sequence length="268" mass="30898">MKKPLISVITVTLNCSQDAVATARTVLSQEFADYEYLVKDGGSTDGTIEAMKEMGIRVVVQPDTGIYDAMNQALALCQGEYVCFLNAGDNFLYTQVLKDVAECIAKDPEVSFVWGDVRDMRFKHRIIKYSSKLTRYYMYRSVITHQAWFLKKDAYLHCGGFDTSFIYQADHDVLVKAILKHKIAYHHIDRPVVEYKYGGQSDLPQAAERLKAERKIILRKNFSSTEHLFFGFLFSLRMAPLKGMLIRNKSFRRLLDLYYSAKNTILWH</sequence>
<dbReference type="CDD" id="cd06433">
    <property type="entry name" value="GT_2_WfgS_like"/>
    <property type="match status" value="1"/>
</dbReference>
<dbReference type="Pfam" id="PF00535">
    <property type="entry name" value="Glycos_transf_2"/>
    <property type="match status" value="1"/>
</dbReference>
<gene>
    <name evidence="2" type="ORF">LMF89_01755</name>
</gene>
<dbReference type="Gene3D" id="3.90.550.10">
    <property type="entry name" value="Spore Coat Polysaccharide Biosynthesis Protein SpsA, Chain A"/>
    <property type="match status" value="1"/>
</dbReference>
<organism evidence="2 3">
    <name type="scientific">Pelosinus baikalensis</name>
    <dbReference type="NCBI Taxonomy" id="2892015"/>
    <lineage>
        <taxon>Bacteria</taxon>
        <taxon>Bacillati</taxon>
        <taxon>Bacillota</taxon>
        <taxon>Negativicutes</taxon>
        <taxon>Selenomonadales</taxon>
        <taxon>Sporomusaceae</taxon>
        <taxon>Pelosinus</taxon>
    </lineage>
</organism>
<dbReference type="SUPFAM" id="SSF53448">
    <property type="entry name" value="Nucleotide-diphospho-sugar transferases"/>
    <property type="match status" value="1"/>
</dbReference>
<accession>A0ABS8HLM6</accession>
<dbReference type="Proteomes" id="UP001165492">
    <property type="component" value="Unassembled WGS sequence"/>
</dbReference>
<dbReference type="PANTHER" id="PTHR22916:SF3">
    <property type="entry name" value="UDP-GLCNAC:BETAGAL BETA-1,3-N-ACETYLGLUCOSAMINYLTRANSFERASE-LIKE PROTEIN 1"/>
    <property type="match status" value="1"/>
</dbReference>
<feature type="domain" description="Glycosyltransferase 2-like" evidence="1">
    <location>
        <begin position="7"/>
        <end position="159"/>
    </location>
</feature>
<dbReference type="RefSeq" id="WP_229533606.1">
    <property type="nucleotide sequence ID" value="NZ_JAJHJB010000002.1"/>
</dbReference>
<evidence type="ECO:0000313" key="3">
    <source>
        <dbReference type="Proteomes" id="UP001165492"/>
    </source>
</evidence>
<keyword evidence="3" id="KW-1185">Reference proteome</keyword>
<comment type="caution">
    <text evidence="2">The sequence shown here is derived from an EMBL/GenBank/DDBJ whole genome shotgun (WGS) entry which is preliminary data.</text>
</comment>
<evidence type="ECO:0000313" key="2">
    <source>
        <dbReference type="EMBL" id="MCC5464085.1"/>
    </source>
</evidence>
<reference evidence="2" key="1">
    <citation type="submission" date="2021-11" db="EMBL/GenBank/DDBJ databases">
        <title>Description of a new species Pelosinus isolated from the bottom sediments of Lake Baikal.</title>
        <authorList>
            <person name="Zakharyuk A."/>
        </authorList>
    </citation>
    <scope>NUCLEOTIDE SEQUENCE</scope>
    <source>
        <strain evidence="2">Bkl1</strain>
    </source>
</reference>
<proteinExistence type="predicted"/>
<name>A0ABS8HLM6_9FIRM</name>
<dbReference type="InterPro" id="IPR001173">
    <property type="entry name" value="Glyco_trans_2-like"/>
</dbReference>
<dbReference type="PANTHER" id="PTHR22916">
    <property type="entry name" value="GLYCOSYLTRANSFERASE"/>
    <property type="match status" value="1"/>
</dbReference>